<sequence>MGYLHTNYDILFYITAYIFQSYIFHTHNLNMNNNKNNNNITKRRKIRNEMAMLEQIYSTSDINYEEIYTVSDDDTDKPRDKPLDDTADELCEELHSSIYYDNINININNHSTLSINNVLINENVRLFEVNNSSPARSPDYTFKEDLSAWAIQCNISHIALNKLLKVLKKNKHIYTDNLPNDSRSLLITPKSTGLKLLPVNPGKYFHFGLESGLLCYATSNLSEIKVAIGIDGLPLSKSSNSQFWPILAYVIGLQTKQVFPVGIYHGYEKPKDSDLFLDEFVKEAQHLVNNGIKINETTSIKVIIDVFCCDAPACAFLLKIKYHSGFFSCSRCIIEGEYYKNRVCFPYSNIAITKRTHESYTNLMYEDHHTSTTSSKLIEIPNLNLVSLFSMDYMHLTLFGVTRKLILLWLSKGPVNVRLNSLSIGKLNKSLLDIKQHITSDFVRKTRPINEINRWKATELRLFLIYIGPIVLKNVVKYEVYINFMSFNVAMMILLSPDHSHIVQFADKLLHYFVESFEKLYGTEHVLFNVHGLLHLIDDYQRFGPLDNSSAFVFENFMKELKTKVRKQDQCLEQVINRYSELQNNVNPEQYNNLEQKFPKLEHIHQNGPVETNLTGTQYKCLKLEKFKVNVDSEKDCYILSKSGEVVKCMNNEYNKHNSSRYIYITMDSWIVVNYLEDESVEAVPNFWYHQNKCIWPNKKNILKHCIVKRIPITEFDHTYLKARILCSAVSYEEVRKKASKAQYDSKLLGIEEMKSSRKARAKKRQKLQFFSITFDSVKNI</sequence>
<dbReference type="PANTHER" id="PTHR33053">
    <property type="entry name" value="PROTEIN, PUTATIVE-RELATED"/>
    <property type="match status" value="1"/>
</dbReference>
<keyword evidence="2" id="KW-1185">Reference proteome</keyword>
<comment type="caution">
    <text evidence="1">The sequence shown here is derived from an EMBL/GenBank/DDBJ whole genome shotgun (WGS) entry which is preliminary data.</text>
</comment>
<protein>
    <recommendedName>
        <fullName evidence="3">DUF4806 domain-containing protein</fullName>
    </recommendedName>
</protein>
<organism evidence="1 2">
    <name type="scientific">Aphis craccivora</name>
    <name type="common">Cowpea aphid</name>
    <dbReference type="NCBI Taxonomy" id="307492"/>
    <lineage>
        <taxon>Eukaryota</taxon>
        <taxon>Metazoa</taxon>
        <taxon>Ecdysozoa</taxon>
        <taxon>Arthropoda</taxon>
        <taxon>Hexapoda</taxon>
        <taxon>Insecta</taxon>
        <taxon>Pterygota</taxon>
        <taxon>Neoptera</taxon>
        <taxon>Paraneoptera</taxon>
        <taxon>Hemiptera</taxon>
        <taxon>Sternorrhyncha</taxon>
        <taxon>Aphidomorpha</taxon>
        <taxon>Aphidoidea</taxon>
        <taxon>Aphididae</taxon>
        <taxon>Aphidini</taxon>
        <taxon>Aphis</taxon>
        <taxon>Aphis</taxon>
    </lineage>
</organism>
<evidence type="ECO:0000313" key="2">
    <source>
        <dbReference type="Proteomes" id="UP000478052"/>
    </source>
</evidence>
<dbReference type="Proteomes" id="UP000478052">
    <property type="component" value="Unassembled WGS sequence"/>
</dbReference>
<accession>A0A6G0YP32</accession>
<proteinExistence type="predicted"/>
<dbReference type="OrthoDB" id="10015795at2759"/>
<evidence type="ECO:0000313" key="1">
    <source>
        <dbReference type="EMBL" id="KAF0759254.1"/>
    </source>
</evidence>
<dbReference type="EMBL" id="VUJU01003054">
    <property type="protein sequence ID" value="KAF0759254.1"/>
    <property type="molecule type" value="Genomic_DNA"/>
</dbReference>
<dbReference type="AlphaFoldDB" id="A0A6G0YP32"/>
<name>A0A6G0YP32_APHCR</name>
<evidence type="ECO:0008006" key="3">
    <source>
        <dbReference type="Google" id="ProtNLM"/>
    </source>
</evidence>
<reference evidence="1 2" key="1">
    <citation type="submission" date="2019-08" db="EMBL/GenBank/DDBJ databases">
        <title>Whole genome of Aphis craccivora.</title>
        <authorList>
            <person name="Voronova N.V."/>
            <person name="Shulinski R.S."/>
            <person name="Bandarenka Y.V."/>
            <person name="Zhorov D.G."/>
            <person name="Warner D."/>
        </authorList>
    </citation>
    <scope>NUCLEOTIDE SEQUENCE [LARGE SCALE GENOMIC DNA]</scope>
    <source>
        <strain evidence="1">180601</strain>
        <tissue evidence="1">Whole Body</tissue>
    </source>
</reference>
<gene>
    <name evidence="1" type="ORF">FWK35_00009781</name>
</gene>